<keyword evidence="2" id="KW-1185">Reference proteome</keyword>
<sequence length="115" mass="12465">MVQSSGESLSLIGSKVAQILALCVELTCLSRDPALDVVEPLLLAKNGALESDYATVCDRVAVVTPQLESASRDLDQKRSSLAKVVESKKGLVAQLTCLRSRRTTLEKETLTLMCW</sequence>
<proteinExistence type="predicted"/>
<evidence type="ECO:0000313" key="2">
    <source>
        <dbReference type="Proteomes" id="UP001234297"/>
    </source>
</evidence>
<dbReference type="Proteomes" id="UP001234297">
    <property type="component" value="Chromosome 12"/>
</dbReference>
<name>A0ACC2K2B8_PERAE</name>
<organism evidence="1 2">
    <name type="scientific">Persea americana</name>
    <name type="common">Avocado</name>
    <dbReference type="NCBI Taxonomy" id="3435"/>
    <lineage>
        <taxon>Eukaryota</taxon>
        <taxon>Viridiplantae</taxon>
        <taxon>Streptophyta</taxon>
        <taxon>Embryophyta</taxon>
        <taxon>Tracheophyta</taxon>
        <taxon>Spermatophyta</taxon>
        <taxon>Magnoliopsida</taxon>
        <taxon>Magnoliidae</taxon>
        <taxon>Laurales</taxon>
        <taxon>Lauraceae</taxon>
        <taxon>Persea</taxon>
    </lineage>
</organism>
<dbReference type="EMBL" id="CM056820">
    <property type="protein sequence ID" value="KAJ8615077.1"/>
    <property type="molecule type" value="Genomic_DNA"/>
</dbReference>
<protein>
    <submittedName>
        <fullName evidence="1">Uncharacterized protein</fullName>
    </submittedName>
</protein>
<reference evidence="1 2" key="1">
    <citation type="journal article" date="2022" name="Hortic Res">
        <title>A haplotype resolved chromosomal level avocado genome allows analysis of novel avocado genes.</title>
        <authorList>
            <person name="Nath O."/>
            <person name="Fletcher S.J."/>
            <person name="Hayward A."/>
            <person name="Shaw L.M."/>
            <person name="Masouleh A.K."/>
            <person name="Furtado A."/>
            <person name="Henry R.J."/>
            <person name="Mitter N."/>
        </authorList>
    </citation>
    <scope>NUCLEOTIDE SEQUENCE [LARGE SCALE GENOMIC DNA]</scope>
    <source>
        <strain evidence="2">cv. Hass</strain>
    </source>
</reference>
<evidence type="ECO:0000313" key="1">
    <source>
        <dbReference type="EMBL" id="KAJ8615077.1"/>
    </source>
</evidence>
<comment type="caution">
    <text evidence="1">The sequence shown here is derived from an EMBL/GenBank/DDBJ whole genome shotgun (WGS) entry which is preliminary data.</text>
</comment>
<gene>
    <name evidence="1" type="ORF">MRB53_034449</name>
</gene>
<accession>A0ACC2K2B8</accession>